<comment type="similarity">
    <text evidence="4">In the N-terminal section; belongs to the DHBP synthase family.</text>
</comment>
<gene>
    <name evidence="10 12" type="primary">ribB</name>
    <name evidence="12" type="ORF">BAZ09_013620</name>
</gene>
<dbReference type="PANTHER" id="PTHR21327">
    <property type="entry name" value="GTP CYCLOHYDROLASE II-RELATED"/>
    <property type="match status" value="1"/>
</dbReference>
<feature type="binding site" evidence="10">
    <location>
        <begin position="144"/>
        <end position="148"/>
    </location>
    <ligand>
        <name>D-ribulose 5-phosphate</name>
        <dbReference type="ChEBI" id="CHEBI:58121"/>
    </ligand>
</feature>
<dbReference type="HAMAP" id="MF_00180">
    <property type="entry name" value="RibB"/>
    <property type="match status" value="1"/>
</dbReference>
<feature type="binding site" evidence="10">
    <location>
        <position position="31"/>
    </location>
    <ligand>
        <name>Mg(2+)</name>
        <dbReference type="ChEBI" id="CHEBI:18420"/>
        <label>1</label>
    </ligand>
</feature>
<sequence>MDKIQLDTIPEAIEHLRQGKMIVVVDDEDRENEGDLIGAADLVTPEMINFMTVHARGLVCVPLPEKRCDELGLDIMVSRSSDPKETAFTVSIDLLGNGNSTGISAGDRARTIQAMMDPNTKPTDFMRPGHIFPLRAKEGGVLKRAGHTEASIDLTRLAGLNEGGVICEIMNEDGSMARLPELKKFSEKHDLKIVSIEDLIQYRMKQGDLVERIEEQVIQTHFGDFNFYAYKERHTDQIHYAITKGKWADKEPVLIRVQSSSAYFDIFTRLANGEKPLMEKAIQMINAEGKGAIVFINNVSDSEKTMNKLQQFLAYQSGTQGKPTIRANYKDYGIGIQILKDLGINNLKVLTQSPDQRPIVSGYDVEVSELVELTV</sequence>
<dbReference type="InterPro" id="IPR036144">
    <property type="entry name" value="RibA-like_sf"/>
</dbReference>
<evidence type="ECO:0000313" key="12">
    <source>
        <dbReference type="EMBL" id="ATC37198.1"/>
    </source>
</evidence>
<dbReference type="Pfam" id="PF00925">
    <property type="entry name" value="GTP_cyclohydro2"/>
    <property type="match status" value="1"/>
</dbReference>
<evidence type="ECO:0000256" key="3">
    <source>
        <dbReference type="ARBA" id="ARBA00004904"/>
    </source>
</evidence>
<evidence type="ECO:0000313" key="13">
    <source>
        <dbReference type="Proteomes" id="UP000190057"/>
    </source>
</evidence>
<dbReference type="InterPro" id="IPR017945">
    <property type="entry name" value="DHBP_synth_RibB-like_a/b_dom"/>
</dbReference>
<dbReference type="Proteomes" id="UP000190057">
    <property type="component" value="Chromosome"/>
</dbReference>
<evidence type="ECO:0000259" key="11">
    <source>
        <dbReference type="Pfam" id="PF00925"/>
    </source>
</evidence>
<evidence type="ECO:0000256" key="6">
    <source>
        <dbReference type="ARBA" id="ARBA00012153"/>
    </source>
</evidence>
<reference evidence="12 13" key="1">
    <citation type="submission" date="2017-09" db="EMBL/GenBank/DDBJ databases">
        <title>Complete circularized genomes of four mosquito-derived Elizabethkingia anophelis isolates.</title>
        <authorList>
            <person name="Nicholson A.C."/>
            <person name="Xu J."/>
        </authorList>
    </citation>
    <scope>NUCLEOTIDE SEQUENCE [LARGE SCALE GENOMIC DNA]</scope>
    <source>
        <strain evidence="12 13">R26</strain>
    </source>
</reference>
<dbReference type="InterPro" id="IPR000422">
    <property type="entry name" value="DHBP_synthase_RibB"/>
</dbReference>
<dbReference type="GeneID" id="56685524"/>
<dbReference type="PANTHER" id="PTHR21327:SF18">
    <property type="entry name" value="3,4-DIHYDROXY-2-BUTANONE 4-PHOSPHATE SYNTHASE"/>
    <property type="match status" value="1"/>
</dbReference>
<dbReference type="SUPFAM" id="SSF142695">
    <property type="entry name" value="RibA-like"/>
    <property type="match status" value="1"/>
</dbReference>
<keyword evidence="10" id="KW-0456">Lyase</keyword>
<dbReference type="InterPro" id="IPR032677">
    <property type="entry name" value="GTP_cyclohydro_II"/>
</dbReference>
<evidence type="ECO:0000256" key="9">
    <source>
        <dbReference type="ARBA" id="ARBA00022723"/>
    </source>
</evidence>
<dbReference type="NCBIfam" id="TIGR00506">
    <property type="entry name" value="ribB"/>
    <property type="match status" value="1"/>
</dbReference>
<keyword evidence="10" id="KW-0464">Manganese</keyword>
<dbReference type="SUPFAM" id="SSF55821">
    <property type="entry name" value="YrdC/RibB"/>
    <property type="match status" value="1"/>
</dbReference>
<evidence type="ECO:0000256" key="2">
    <source>
        <dbReference type="ARBA" id="ARBA00002284"/>
    </source>
</evidence>
<dbReference type="EMBL" id="CP023401">
    <property type="protein sequence ID" value="ATC37198.1"/>
    <property type="molecule type" value="Genomic_DNA"/>
</dbReference>
<evidence type="ECO:0000256" key="7">
    <source>
        <dbReference type="ARBA" id="ARBA00018836"/>
    </source>
</evidence>
<dbReference type="PIRSF" id="PIRSF001259">
    <property type="entry name" value="RibA"/>
    <property type="match status" value="1"/>
</dbReference>
<keyword evidence="8 10" id="KW-0686">Riboflavin biosynthesis</keyword>
<dbReference type="Gene3D" id="3.40.50.10990">
    <property type="entry name" value="GTP cyclohydrolase II"/>
    <property type="match status" value="1"/>
</dbReference>
<keyword evidence="9 10" id="KW-0479">Metal-binding</keyword>
<feature type="domain" description="GTP cyclohydrolase II" evidence="11">
    <location>
        <begin position="212"/>
        <end position="371"/>
    </location>
</feature>
<comment type="cofactor">
    <cofactor evidence="10">
        <name>Mg(2+)</name>
        <dbReference type="ChEBI" id="CHEBI:18420"/>
    </cofactor>
    <cofactor evidence="10">
        <name>Mn(2+)</name>
        <dbReference type="ChEBI" id="CHEBI:29035"/>
    </cofactor>
    <text evidence="10">Binds 2 divalent metal cations per subunit. Magnesium or manganese.</text>
</comment>
<keyword evidence="13" id="KW-1185">Reference proteome</keyword>
<comment type="pathway">
    <text evidence="3 10">Cofactor biosynthesis; riboflavin biosynthesis; 2-hydroxy-3-oxobutyl phosphate from D-ribulose 5-phosphate: step 1/1.</text>
</comment>
<organism evidence="12 13">
    <name type="scientific">Elizabethkingia anophelis R26</name>
    <dbReference type="NCBI Taxonomy" id="1246994"/>
    <lineage>
        <taxon>Bacteria</taxon>
        <taxon>Pseudomonadati</taxon>
        <taxon>Bacteroidota</taxon>
        <taxon>Flavobacteriia</taxon>
        <taxon>Flavobacteriales</taxon>
        <taxon>Weeksellaceae</taxon>
        <taxon>Elizabethkingia</taxon>
    </lineage>
</organism>
<feature type="binding site" evidence="10">
    <location>
        <position position="147"/>
    </location>
    <ligand>
        <name>Mg(2+)</name>
        <dbReference type="ChEBI" id="CHEBI:18420"/>
        <label>2</label>
    </ligand>
</feature>
<feature type="site" description="Essential for catalytic activity" evidence="10">
    <location>
        <position position="168"/>
    </location>
</feature>
<evidence type="ECO:0000256" key="5">
    <source>
        <dbReference type="ARBA" id="ARBA00008976"/>
    </source>
</evidence>
<feature type="binding site" evidence="10">
    <location>
        <position position="31"/>
    </location>
    <ligand>
        <name>Mg(2+)</name>
        <dbReference type="ChEBI" id="CHEBI:18420"/>
        <label>2</label>
    </ligand>
</feature>
<evidence type="ECO:0000256" key="4">
    <source>
        <dbReference type="ARBA" id="ARBA00005520"/>
    </source>
</evidence>
<feature type="binding site" evidence="10">
    <location>
        <begin position="30"/>
        <end position="31"/>
    </location>
    <ligand>
        <name>D-ribulose 5-phosphate</name>
        <dbReference type="ChEBI" id="CHEBI:58121"/>
    </ligand>
</feature>
<dbReference type="Pfam" id="PF00926">
    <property type="entry name" value="DHBP_synthase"/>
    <property type="match status" value="1"/>
</dbReference>
<comment type="similarity">
    <text evidence="5">In the C-terminal section; belongs to the GTP cyclohydrolase II family.</text>
</comment>
<proteinExistence type="inferred from homology"/>
<name>A0ABM6MVV6_9FLAO</name>
<comment type="function">
    <text evidence="2 10">Catalyzes the conversion of D-ribulose 5-phosphate to formate and 3,4-dihydroxy-2-butanone 4-phosphate.</text>
</comment>
<evidence type="ECO:0000256" key="1">
    <source>
        <dbReference type="ARBA" id="ARBA00000141"/>
    </source>
</evidence>
<evidence type="ECO:0000256" key="8">
    <source>
        <dbReference type="ARBA" id="ARBA00022619"/>
    </source>
</evidence>
<comment type="subunit">
    <text evidence="10">Homodimer.</text>
</comment>
<feature type="site" description="Essential for catalytic activity" evidence="10">
    <location>
        <position position="130"/>
    </location>
</feature>
<evidence type="ECO:0000256" key="10">
    <source>
        <dbReference type="HAMAP-Rule" id="MF_00180"/>
    </source>
</evidence>
<keyword evidence="10" id="KW-0460">Magnesium</keyword>
<comment type="catalytic activity">
    <reaction evidence="1 10">
        <text>D-ribulose 5-phosphate = (2S)-2-hydroxy-3-oxobutyl phosphate + formate + H(+)</text>
        <dbReference type="Rhea" id="RHEA:18457"/>
        <dbReference type="ChEBI" id="CHEBI:15378"/>
        <dbReference type="ChEBI" id="CHEBI:15740"/>
        <dbReference type="ChEBI" id="CHEBI:58121"/>
        <dbReference type="ChEBI" id="CHEBI:58830"/>
        <dbReference type="EC" id="4.1.99.12"/>
    </reaction>
</comment>
<comment type="similarity">
    <text evidence="10">Belongs to the DHBP synthase family.</text>
</comment>
<dbReference type="EC" id="4.1.99.12" evidence="6 10"/>
<dbReference type="Gene3D" id="3.90.870.10">
    <property type="entry name" value="DHBP synthase"/>
    <property type="match status" value="1"/>
</dbReference>
<accession>A0ABM6MVV6</accession>
<feature type="binding site" evidence="10">
    <location>
        <position position="35"/>
    </location>
    <ligand>
        <name>D-ribulose 5-phosphate</name>
        <dbReference type="ChEBI" id="CHEBI:58121"/>
    </ligand>
</feature>
<protein>
    <recommendedName>
        <fullName evidence="7 10">3,4-dihydroxy-2-butanone 4-phosphate synthase</fullName>
        <shortName evidence="10">DHBP synthase</shortName>
        <ecNumber evidence="6 10">4.1.99.12</ecNumber>
    </recommendedName>
</protein>
<dbReference type="RefSeq" id="WP_021348362.1">
    <property type="nucleotide sequence ID" value="NZ_ANIW01000061.1"/>
</dbReference>